<organism evidence="2 3">
    <name type="scientific">Kribbella yunnanensis</name>
    <dbReference type="NCBI Taxonomy" id="190194"/>
    <lineage>
        <taxon>Bacteria</taxon>
        <taxon>Bacillati</taxon>
        <taxon>Actinomycetota</taxon>
        <taxon>Actinomycetes</taxon>
        <taxon>Propionibacteriales</taxon>
        <taxon>Kribbellaceae</taxon>
        <taxon>Kribbella</taxon>
    </lineage>
</organism>
<dbReference type="Proteomes" id="UP001500280">
    <property type="component" value="Unassembled WGS sequence"/>
</dbReference>
<dbReference type="RefSeq" id="WP_344151829.1">
    <property type="nucleotide sequence ID" value="NZ_BAAANF010000010.1"/>
</dbReference>
<evidence type="ECO:0000313" key="3">
    <source>
        <dbReference type="Proteomes" id="UP001500280"/>
    </source>
</evidence>
<gene>
    <name evidence="2" type="ORF">GCM10009745_32950</name>
</gene>
<feature type="chain" id="PRO_5045665134" description="Glycosyl hydrolase family 43" evidence="1">
    <location>
        <begin position="23"/>
        <end position="343"/>
    </location>
</feature>
<comment type="caution">
    <text evidence="2">The sequence shown here is derived from an EMBL/GenBank/DDBJ whole genome shotgun (WGS) entry which is preliminary data.</text>
</comment>
<feature type="signal peptide" evidence="1">
    <location>
        <begin position="1"/>
        <end position="22"/>
    </location>
</feature>
<evidence type="ECO:0008006" key="4">
    <source>
        <dbReference type="Google" id="ProtNLM"/>
    </source>
</evidence>
<name>A0ABN2HDZ6_9ACTN</name>
<evidence type="ECO:0000256" key="1">
    <source>
        <dbReference type="SAM" id="SignalP"/>
    </source>
</evidence>
<dbReference type="SUPFAM" id="SSF75005">
    <property type="entry name" value="Arabinanase/levansucrase/invertase"/>
    <property type="match status" value="1"/>
</dbReference>
<accession>A0ABN2HDZ6</accession>
<dbReference type="Gene3D" id="2.115.10.20">
    <property type="entry name" value="Glycosyl hydrolase domain, family 43"/>
    <property type="match status" value="1"/>
</dbReference>
<dbReference type="EMBL" id="BAAANF010000010">
    <property type="protein sequence ID" value="GAA1685838.1"/>
    <property type="molecule type" value="Genomic_DNA"/>
</dbReference>
<evidence type="ECO:0000313" key="2">
    <source>
        <dbReference type="EMBL" id="GAA1685838.1"/>
    </source>
</evidence>
<sequence length="343" mass="36402">MVRRIAAVLTVLTLLPLSAAHAAVGGWSAPIRLYAASDVQGRGYAYAPSVVAGSPTRIYSCHSKAANTTRDDIFLTKIGGTSTSVLTGTGSGWDHFHNCDPSVVRVNVPFNGQTYSYAMFYLGNDVDASAHNAIGAAVAHNLDGPWVKLPNPVIQFPGSNTSDWGAGQPTATTIDAVQGTVVLAWTQGLPSGNVGKAAQVSFGSGTPVVQFERVLPMVGSDTGLNNFDLVYSPPRDRFYMVREGHPYPSGSQPDYISDHVEIASISGAGFWGTPGVGWTVESTITSARTGKPRTHNPGFLRTVYGTLPNESELTVVYTSANLDPDSLWSYTLWQTTAQLSTDS</sequence>
<keyword evidence="3" id="KW-1185">Reference proteome</keyword>
<keyword evidence="1" id="KW-0732">Signal</keyword>
<reference evidence="2 3" key="1">
    <citation type="journal article" date="2019" name="Int. J. Syst. Evol. Microbiol.">
        <title>The Global Catalogue of Microorganisms (GCM) 10K type strain sequencing project: providing services to taxonomists for standard genome sequencing and annotation.</title>
        <authorList>
            <consortium name="The Broad Institute Genomics Platform"/>
            <consortium name="The Broad Institute Genome Sequencing Center for Infectious Disease"/>
            <person name="Wu L."/>
            <person name="Ma J."/>
        </authorList>
    </citation>
    <scope>NUCLEOTIDE SEQUENCE [LARGE SCALE GENOMIC DNA]</scope>
    <source>
        <strain evidence="2 3">JCM 14307</strain>
    </source>
</reference>
<protein>
    <recommendedName>
        <fullName evidence="4">Glycosyl hydrolase family 43</fullName>
    </recommendedName>
</protein>
<dbReference type="InterPro" id="IPR023296">
    <property type="entry name" value="Glyco_hydro_beta-prop_sf"/>
</dbReference>
<proteinExistence type="predicted"/>